<protein>
    <recommendedName>
        <fullName evidence="3">Dicarboxylate transport domain-containing protein</fullName>
    </recommendedName>
</protein>
<evidence type="ECO:0000313" key="2">
    <source>
        <dbReference type="Proteomes" id="UP000241193"/>
    </source>
</evidence>
<organism evidence="1 2">
    <name type="scientific">Pseudothauera lacus</name>
    <dbReference type="NCBI Taxonomy" id="2136175"/>
    <lineage>
        <taxon>Bacteria</taxon>
        <taxon>Pseudomonadati</taxon>
        <taxon>Pseudomonadota</taxon>
        <taxon>Betaproteobacteria</taxon>
        <taxon>Rhodocyclales</taxon>
        <taxon>Zoogloeaceae</taxon>
        <taxon>Pseudothauera</taxon>
    </lineage>
</organism>
<comment type="caution">
    <text evidence="1">The sequence shown here is derived from an EMBL/GenBank/DDBJ whole genome shotgun (WGS) entry which is preliminary data.</text>
</comment>
<evidence type="ECO:0008006" key="3">
    <source>
        <dbReference type="Google" id="ProtNLM"/>
    </source>
</evidence>
<proteinExistence type="predicted"/>
<accession>A0A2T4II66</accession>
<gene>
    <name evidence="1" type="ORF">C8261_04615</name>
</gene>
<dbReference type="OrthoDB" id="6191549at2"/>
<dbReference type="Proteomes" id="UP000241193">
    <property type="component" value="Unassembled WGS sequence"/>
</dbReference>
<dbReference type="EMBL" id="PZKC01000003">
    <property type="protein sequence ID" value="PTD97472.1"/>
    <property type="molecule type" value="Genomic_DNA"/>
</dbReference>
<sequence length="561" mass="58803">MLLGDALQLAADLARQDLRVDARLAGGGQLTVEVAEAARLRARLEALPLAAVHAYWPQLAQWQVSGSVDGGLELSAAAAQWSVQVRELAFGSADGLQAAEGVALSLQGGGEAAAQGWHWRGALAWTAGEAYLHPLYLTAGARSSANGRMVDGVLHVDALSAHLEGVERIDARGRYDLRAQVLEELALSVSMADLAVIGPRYLAPVLLPAQADGLIFAGHASGGVVIEHGELQAIDLAVDAAGLSLADGALAFGPVSGALPWRAALPTRIVLDVGGGRWQKLALGAFTVDARAHGGEVVLEALRIPLLDGALAFSDLRLQRREDGWHGGGSVVVEPIAMPLLSVALGMPEMAGVLSASLPGLRVDPGEIVLDGALVVSVFDGYLMVTGLRVREPFGVASHLVADIDARNIDLAQLTETFSFGSVSGHVDAHLLGLELVRWRPVRFDARVASSPGRYPRRISQRAVQNIGALGGAGAMAAIQRSLLGFFDSFGYREIGLSCVLRAGVCVMGGLDQRPGGGYALVRGGGIPALNVIGYNRRVDWHELVDRLQRVIASNAAPEIR</sequence>
<keyword evidence="2" id="KW-1185">Reference proteome</keyword>
<name>A0A2T4II66_9RHOO</name>
<evidence type="ECO:0000313" key="1">
    <source>
        <dbReference type="EMBL" id="PTD97472.1"/>
    </source>
</evidence>
<dbReference type="AlphaFoldDB" id="A0A2T4II66"/>
<reference evidence="1 2" key="1">
    <citation type="submission" date="2018-03" db="EMBL/GenBank/DDBJ databases">
        <authorList>
            <person name="Keele B.F."/>
        </authorList>
    </citation>
    <scope>NUCLEOTIDE SEQUENCE [LARGE SCALE GENOMIC DNA]</scope>
    <source>
        <strain evidence="1 2">D20</strain>
    </source>
</reference>
<reference evidence="1 2" key="2">
    <citation type="submission" date="2018-04" db="EMBL/GenBank/DDBJ databases">
        <title>Thauera lacus sp. nov., isolated from an saline lake in Inner Mongolia, China.</title>
        <authorList>
            <person name="Liang Q.-Y."/>
        </authorList>
    </citation>
    <scope>NUCLEOTIDE SEQUENCE [LARGE SCALE GENOMIC DNA]</scope>
    <source>
        <strain evidence="1 2">D20</strain>
    </source>
</reference>